<dbReference type="PANTHER" id="PTHR18063:SF6">
    <property type="entry name" value="UBIQUITIN CARBOXYL-TERMINAL HYDROLASE"/>
    <property type="match status" value="1"/>
</dbReference>
<feature type="domain" description="MINDY deubiquitinase" evidence="2">
    <location>
        <begin position="283"/>
        <end position="586"/>
    </location>
</feature>
<dbReference type="InParanoid" id="A0A1Y2DLD5"/>
<feature type="compositionally biased region" description="Polar residues" evidence="1">
    <location>
        <begin position="795"/>
        <end position="811"/>
    </location>
</feature>
<keyword evidence="4" id="KW-1185">Reference proteome</keyword>
<dbReference type="STRING" id="1141098.A0A1Y2DLD5"/>
<feature type="region of interest" description="Disordered" evidence="1">
    <location>
        <begin position="588"/>
        <end position="648"/>
    </location>
</feature>
<feature type="region of interest" description="Disordered" evidence="1">
    <location>
        <begin position="660"/>
        <end position="857"/>
    </location>
</feature>
<comment type="caution">
    <text evidence="3">The sequence shown here is derived from an EMBL/GenBank/DDBJ whole genome shotgun (WGS) entry which is preliminary data.</text>
</comment>
<sequence length="857" mass="93115">MAVQAEETNPWEDVRPDEEPATATAGPRSKLEKVPTILRPGGRSETNPFKRKPVQSPATVPEAAGISTSSAPPTDGFSELRLGEPESSTNPWKPAIDEPKAPPAPPQIHSVAQTESEDNIWDSGPSQQPSTGPASNSPAVLSLPSEGASPAWDEDELSKPSLPDLPLKSPEEQEFSQDTHAWDDVESRNKGKAPIPQAQGPPVSGEDWNLVDLEPAPGQPSRQSTWGDFDEGEDPRGKSKGKQIEQPLTTEAVTDAPPALPSRRATEVQASPSRAQSPAKKSETYQIKHIHWTDAKAAQNPRKSPILVQNANGPCPLVALVNALTLTTPSNMKETPLVDALKSREQISLDLLLRAVFDELMSPWRSNSEVLLPDPSELYAFLEGLHTGMNVNPRFIPTPELVATHKRTSLAHVHPSERGDLIPGTFENTRDMKFYATFSIPLIHGWLPPKDDSVYESFSRQASSYDDVQALLFTEQELEDKLTGSVALSDHEQQLYEDIMTIKSFLSSSATQLTPWGLQVITKAAQPGTFSILFRNDHFSTLYHHPETTQLLTLVTDAGYHTHDEVVWESLADVNGERAEFFSGDFRLVGGPQQQPSNDVPGAWYDEAGSSHANNQGNLQSVQRQRANDRNDQPQQSPPLSPNHEQEDRDLALALQLQEEEEQRHRAEQEARRRETELSEQFIEQQARGNTARTGPQGRGSSTSVSTLSTRGGRGDSTLAPARTSSAQINVPVREANNNGRGGRPVQQQEIRPLVPPPNTTHRPAAPEEEEAPPTYEQASKATPYVPPTGHPNHPASTPISATSARRQTLPGSRVGRGAGPSAGPSTPARGGRQGMPPPPTTAPGGGVGREKDCIVM</sequence>
<feature type="compositionally biased region" description="Polar residues" evidence="1">
    <location>
        <begin position="124"/>
        <end position="139"/>
    </location>
</feature>
<feature type="compositionally biased region" description="Polar residues" evidence="1">
    <location>
        <begin position="682"/>
        <end position="710"/>
    </location>
</feature>
<dbReference type="OrthoDB" id="10261212at2759"/>
<feature type="compositionally biased region" description="Polar residues" evidence="1">
    <location>
        <begin position="611"/>
        <end position="625"/>
    </location>
</feature>
<dbReference type="InterPro" id="IPR033979">
    <property type="entry name" value="MINDY_domain"/>
</dbReference>
<feature type="compositionally biased region" description="Low complexity" evidence="1">
    <location>
        <begin position="159"/>
        <end position="168"/>
    </location>
</feature>
<evidence type="ECO:0000313" key="4">
    <source>
        <dbReference type="Proteomes" id="UP000193689"/>
    </source>
</evidence>
<name>A0A1Y2DLD5_9PEZI</name>
<organism evidence="3 4">
    <name type="scientific">Pseudomassariella vexata</name>
    <dbReference type="NCBI Taxonomy" id="1141098"/>
    <lineage>
        <taxon>Eukaryota</taxon>
        <taxon>Fungi</taxon>
        <taxon>Dikarya</taxon>
        <taxon>Ascomycota</taxon>
        <taxon>Pezizomycotina</taxon>
        <taxon>Sordariomycetes</taxon>
        <taxon>Xylariomycetidae</taxon>
        <taxon>Amphisphaeriales</taxon>
        <taxon>Pseudomassariaceae</taxon>
        <taxon>Pseudomassariella</taxon>
    </lineage>
</organism>
<evidence type="ECO:0000256" key="1">
    <source>
        <dbReference type="SAM" id="MobiDB-lite"/>
    </source>
</evidence>
<dbReference type="Pfam" id="PF04424">
    <property type="entry name" value="MINDY_DUB"/>
    <property type="match status" value="1"/>
</dbReference>
<dbReference type="GeneID" id="63772775"/>
<dbReference type="GO" id="GO:1990380">
    <property type="term" value="F:K48-linked deubiquitinase activity"/>
    <property type="evidence" value="ECO:0007669"/>
    <property type="project" value="InterPro"/>
</dbReference>
<dbReference type="GO" id="GO:0071108">
    <property type="term" value="P:protein K48-linked deubiquitination"/>
    <property type="evidence" value="ECO:0007669"/>
    <property type="project" value="TreeGrafter"/>
</dbReference>
<dbReference type="PANTHER" id="PTHR18063">
    <property type="entry name" value="NF-E2 INDUCIBLE PROTEIN"/>
    <property type="match status" value="1"/>
</dbReference>
<dbReference type="GO" id="GO:0016807">
    <property type="term" value="F:cysteine-type carboxypeptidase activity"/>
    <property type="evidence" value="ECO:0007669"/>
    <property type="project" value="TreeGrafter"/>
</dbReference>
<feature type="region of interest" description="Disordered" evidence="1">
    <location>
        <begin position="1"/>
        <end position="284"/>
    </location>
</feature>
<dbReference type="AlphaFoldDB" id="A0A1Y2DLD5"/>
<feature type="compositionally biased region" description="Basic and acidic residues" evidence="1">
    <location>
        <begin position="180"/>
        <end position="189"/>
    </location>
</feature>
<dbReference type="EMBL" id="MCFJ01000012">
    <property type="protein sequence ID" value="ORY60073.1"/>
    <property type="molecule type" value="Genomic_DNA"/>
</dbReference>
<proteinExistence type="predicted"/>
<reference evidence="3 4" key="1">
    <citation type="submission" date="2016-07" db="EMBL/GenBank/DDBJ databases">
        <title>Pervasive Adenine N6-methylation of Active Genes in Fungi.</title>
        <authorList>
            <consortium name="DOE Joint Genome Institute"/>
            <person name="Mondo S.J."/>
            <person name="Dannebaum R.O."/>
            <person name="Kuo R.C."/>
            <person name="Labutti K."/>
            <person name="Haridas S."/>
            <person name="Kuo A."/>
            <person name="Salamov A."/>
            <person name="Ahrendt S.R."/>
            <person name="Lipzen A."/>
            <person name="Sullivan W."/>
            <person name="Andreopoulos W.B."/>
            <person name="Clum A."/>
            <person name="Lindquist E."/>
            <person name="Daum C."/>
            <person name="Ramamoorthy G.K."/>
            <person name="Gryganskyi A."/>
            <person name="Culley D."/>
            <person name="Magnuson J.K."/>
            <person name="James T.Y."/>
            <person name="O'Malley M.A."/>
            <person name="Stajich J.E."/>
            <person name="Spatafora J.W."/>
            <person name="Visel A."/>
            <person name="Grigoriev I.V."/>
        </authorList>
    </citation>
    <scope>NUCLEOTIDE SEQUENCE [LARGE SCALE GENOMIC DNA]</scope>
    <source>
        <strain evidence="3 4">CBS 129021</strain>
    </source>
</reference>
<dbReference type="InterPro" id="IPR007518">
    <property type="entry name" value="MINDY"/>
</dbReference>
<evidence type="ECO:0000313" key="3">
    <source>
        <dbReference type="EMBL" id="ORY60073.1"/>
    </source>
</evidence>
<feature type="compositionally biased region" description="Basic and acidic residues" evidence="1">
    <location>
        <begin position="662"/>
        <end position="677"/>
    </location>
</feature>
<evidence type="ECO:0000259" key="2">
    <source>
        <dbReference type="Pfam" id="PF04424"/>
    </source>
</evidence>
<accession>A0A1Y2DLD5</accession>
<dbReference type="GO" id="GO:0071944">
    <property type="term" value="C:cell periphery"/>
    <property type="evidence" value="ECO:0007669"/>
    <property type="project" value="TreeGrafter"/>
</dbReference>
<dbReference type="Proteomes" id="UP000193689">
    <property type="component" value="Unassembled WGS sequence"/>
</dbReference>
<dbReference type="GO" id="GO:0005829">
    <property type="term" value="C:cytosol"/>
    <property type="evidence" value="ECO:0007669"/>
    <property type="project" value="TreeGrafter"/>
</dbReference>
<dbReference type="RefSeq" id="XP_040712507.1">
    <property type="nucleotide sequence ID" value="XM_040856563.1"/>
</dbReference>
<gene>
    <name evidence="3" type="ORF">BCR38DRAFT_350452</name>
</gene>
<protein>
    <recommendedName>
        <fullName evidence="2">MINDY deubiquitinase domain-containing protein</fullName>
    </recommendedName>
</protein>
<dbReference type="GO" id="GO:0004843">
    <property type="term" value="F:cysteine-type deubiquitinase activity"/>
    <property type="evidence" value="ECO:0007669"/>
    <property type="project" value="InterPro"/>
</dbReference>